<accession>A0A6N3DEJ8</accession>
<reference evidence="3" key="1">
    <citation type="submission" date="2019-11" db="EMBL/GenBank/DDBJ databases">
        <authorList>
            <person name="Feng L."/>
        </authorList>
    </citation>
    <scope>NUCLEOTIDE SEQUENCE</scope>
    <source>
        <strain evidence="3">FplautiiLFYP42</strain>
    </source>
</reference>
<evidence type="ECO:0000313" key="3">
    <source>
        <dbReference type="EMBL" id="VYU26882.1"/>
    </source>
</evidence>
<dbReference type="RefSeq" id="WP_156621438.1">
    <property type="nucleotide sequence ID" value="NZ_CACRUB010000031.1"/>
</dbReference>
<protein>
    <recommendedName>
        <fullName evidence="2">SWIM-type domain-containing protein</fullName>
    </recommendedName>
</protein>
<evidence type="ECO:0000256" key="1">
    <source>
        <dbReference type="PROSITE-ProRule" id="PRU00325"/>
    </source>
</evidence>
<evidence type="ECO:0000259" key="2">
    <source>
        <dbReference type="PROSITE" id="PS50966"/>
    </source>
</evidence>
<dbReference type="EMBL" id="CACRUB010000031">
    <property type="protein sequence ID" value="VYU26882.1"/>
    <property type="molecule type" value="Genomic_DNA"/>
</dbReference>
<keyword evidence="1" id="KW-0479">Metal-binding</keyword>
<feature type="domain" description="SWIM-type" evidence="2">
    <location>
        <begin position="193"/>
        <end position="228"/>
    </location>
</feature>
<organism evidence="3">
    <name type="scientific">Flavonifractor plautii</name>
    <name type="common">Fusobacterium plautii</name>
    <dbReference type="NCBI Taxonomy" id="292800"/>
    <lineage>
        <taxon>Bacteria</taxon>
        <taxon>Bacillati</taxon>
        <taxon>Bacillota</taxon>
        <taxon>Clostridia</taxon>
        <taxon>Eubacteriales</taxon>
        <taxon>Oscillospiraceae</taxon>
        <taxon>Flavonifractor</taxon>
    </lineage>
</organism>
<keyword evidence="1" id="KW-0862">Zinc</keyword>
<gene>
    <name evidence="3" type="ORF">FPLFYP42_01766</name>
</gene>
<proteinExistence type="predicted"/>
<dbReference type="InterPro" id="IPR007527">
    <property type="entry name" value="Znf_SWIM"/>
</dbReference>
<keyword evidence="1" id="KW-0863">Zinc-finger</keyword>
<dbReference type="PROSITE" id="PS50966">
    <property type="entry name" value="ZF_SWIM"/>
    <property type="match status" value="1"/>
</dbReference>
<name>A0A6N3DEJ8_FLAPL</name>
<dbReference type="GO" id="GO:0008270">
    <property type="term" value="F:zinc ion binding"/>
    <property type="evidence" value="ECO:0007669"/>
    <property type="project" value="UniProtKB-KW"/>
</dbReference>
<sequence length="271" mass="31128">MGFKIGFSAGVDNDYDDYKVQPELKQPAAPRKSLVEVFFSGRNMTLTYYNDQFDLHSGDMVYVDGKLEGLLGRVVEVTYNFKIKLSDYKRVIALVDTTVHGQFFMAASHFVTFDRNAIPADKVALWFRAPSKDDEEFVIGGDDTSFNLHDLKSMRISNEIANRGQDYYIENRVRYISIDEHHGYAIVQGTVPYEVEFEYYDGEIRHLTCNCFCSYNCKHEFAAMLQLRETLELIDKYYASEYSRSGYFAAVIKGTLFTYAINGKEHGSFSL</sequence>
<dbReference type="AlphaFoldDB" id="A0A6N3DEJ8"/>